<dbReference type="GO" id="GO:0016020">
    <property type="term" value="C:membrane"/>
    <property type="evidence" value="ECO:0007669"/>
    <property type="project" value="UniProtKB-SubCell"/>
</dbReference>
<evidence type="ECO:0000256" key="2">
    <source>
        <dbReference type="ARBA" id="ARBA00022692"/>
    </source>
</evidence>
<dbReference type="Pfam" id="PF01490">
    <property type="entry name" value="Aa_trans"/>
    <property type="match status" value="1"/>
</dbReference>
<evidence type="ECO:0000259" key="7">
    <source>
        <dbReference type="Pfam" id="PF01490"/>
    </source>
</evidence>
<feature type="transmembrane region" description="Helical" evidence="6">
    <location>
        <begin position="341"/>
        <end position="364"/>
    </location>
</feature>
<proteinExistence type="predicted"/>
<name>A0A6U9P341_9DINO</name>
<gene>
    <name evidence="8" type="ORF">BRAN1462_LOCUS5545</name>
</gene>
<dbReference type="GO" id="GO:0015179">
    <property type="term" value="F:L-amino acid transmembrane transporter activity"/>
    <property type="evidence" value="ECO:0007669"/>
    <property type="project" value="TreeGrafter"/>
</dbReference>
<protein>
    <recommendedName>
        <fullName evidence="7">Amino acid transporter transmembrane domain-containing protein</fullName>
    </recommendedName>
</protein>
<feature type="transmembrane region" description="Helical" evidence="6">
    <location>
        <begin position="136"/>
        <end position="162"/>
    </location>
</feature>
<keyword evidence="4 6" id="KW-0472">Membrane</keyword>
<accession>A0A6U9P341</accession>
<dbReference type="PANTHER" id="PTHR22950:SF461">
    <property type="entry name" value="AMINO ACID TRANSPORTER TRANSMEMBRANE DOMAIN-CONTAINING PROTEIN"/>
    <property type="match status" value="1"/>
</dbReference>
<feature type="region of interest" description="Disordered" evidence="5">
    <location>
        <begin position="1"/>
        <end position="35"/>
    </location>
</feature>
<evidence type="ECO:0000256" key="6">
    <source>
        <dbReference type="SAM" id="Phobius"/>
    </source>
</evidence>
<feature type="transmembrane region" description="Helical" evidence="6">
    <location>
        <begin position="50"/>
        <end position="69"/>
    </location>
</feature>
<dbReference type="InterPro" id="IPR013057">
    <property type="entry name" value="AA_transpt_TM"/>
</dbReference>
<dbReference type="AlphaFoldDB" id="A0A6U9P341"/>
<evidence type="ECO:0000256" key="3">
    <source>
        <dbReference type="ARBA" id="ARBA00022989"/>
    </source>
</evidence>
<evidence type="ECO:0000256" key="4">
    <source>
        <dbReference type="ARBA" id="ARBA00023136"/>
    </source>
</evidence>
<dbReference type="PANTHER" id="PTHR22950">
    <property type="entry name" value="AMINO ACID TRANSPORTER"/>
    <property type="match status" value="1"/>
</dbReference>
<feature type="compositionally biased region" description="Low complexity" evidence="5">
    <location>
        <begin position="14"/>
        <end position="26"/>
    </location>
</feature>
<feature type="transmembrane region" description="Helical" evidence="6">
    <location>
        <begin position="407"/>
        <end position="431"/>
    </location>
</feature>
<keyword evidence="3 6" id="KW-1133">Transmembrane helix</keyword>
<evidence type="ECO:0000313" key="8">
    <source>
        <dbReference type="EMBL" id="CAD9505638.1"/>
    </source>
</evidence>
<sequence>MSEVREMQMEAIPSDSNDNNVNVSTSESDDDMVSGISSDEDWDCSIGLEWYQAAFSMVVVVIGAGVMALPQLPTKGGLITSFIIMVACAATITESGLGMWKGIMAGNGSKKNTPGMMKIVSYEDFGRTALGEPGEIVVVVVQVFFYLGIAASFSVLIADAVSHLSQKWLSPEDWLLPLFPLFALMSLLPNVSAVAKLVPLAVFCVVALCSLIVLKAAMDSQRWQEWPDIEPGSLHHMWPTKFMDVGSVVATCFGAFGVNGNVPSILCEMKDQRKFPLAFKTAMTTVFVIYAAVMGVGYWGYGQFIQPDIVKSLTSFPDSYNQALHVPYKQWTGPKAKALEYILSSLLLVKLLVGLPLNLMVIFYSLQTFKYTRNYVPAGTWANKAMRVVIVALALAIARAVTNFGTLFALVCSVFGPLMQCLMPLGFSYLIRKNVAGRPSSAYRRVLHAFLCMVALFTLTIGFWDSLQPVIHPKAAA</sequence>
<reference evidence="8" key="1">
    <citation type="submission" date="2021-01" db="EMBL/GenBank/DDBJ databases">
        <authorList>
            <person name="Corre E."/>
            <person name="Pelletier E."/>
            <person name="Niang G."/>
            <person name="Scheremetjew M."/>
            <person name="Finn R."/>
            <person name="Kale V."/>
            <person name="Holt S."/>
            <person name="Cochrane G."/>
            <person name="Meng A."/>
            <person name="Brown T."/>
            <person name="Cohen L."/>
        </authorList>
    </citation>
    <scope>NUCLEOTIDE SEQUENCE</scope>
    <source>
        <strain evidence="8">RCC3387</strain>
    </source>
</reference>
<feature type="domain" description="Amino acid transporter transmembrane" evidence="7">
    <location>
        <begin position="49"/>
        <end position="464"/>
    </location>
</feature>
<organism evidence="8">
    <name type="scientific">Zooxanthella nutricula</name>
    <dbReference type="NCBI Taxonomy" id="1333877"/>
    <lineage>
        <taxon>Eukaryota</taxon>
        <taxon>Sar</taxon>
        <taxon>Alveolata</taxon>
        <taxon>Dinophyceae</taxon>
        <taxon>Peridiniales</taxon>
        <taxon>Peridiniales incertae sedis</taxon>
        <taxon>Zooxanthella</taxon>
    </lineage>
</organism>
<feature type="transmembrane region" description="Helical" evidence="6">
    <location>
        <begin position="197"/>
        <end position="214"/>
    </location>
</feature>
<dbReference type="EMBL" id="HBGW01008563">
    <property type="protein sequence ID" value="CAD9505638.1"/>
    <property type="molecule type" value="Transcribed_RNA"/>
</dbReference>
<feature type="transmembrane region" description="Helical" evidence="6">
    <location>
        <begin position="76"/>
        <end position="100"/>
    </location>
</feature>
<feature type="transmembrane region" description="Helical" evidence="6">
    <location>
        <begin position="277"/>
        <end position="301"/>
    </location>
</feature>
<evidence type="ECO:0000256" key="5">
    <source>
        <dbReference type="SAM" id="MobiDB-lite"/>
    </source>
</evidence>
<comment type="subcellular location">
    <subcellularLocation>
        <location evidence="1">Membrane</location>
        <topology evidence="1">Multi-pass membrane protein</topology>
    </subcellularLocation>
</comment>
<keyword evidence="2 6" id="KW-0812">Transmembrane</keyword>
<feature type="transmembrane region" description="Helical" evidence="6">
    <location>
        <begin position="443"/>
        <end position="464"/>
    </location>
</feature>
<feature type="transmembrane region" description="Helical" evidence="6">
    <location>
        <begin position="385"/>
        <end position="401"/>
    </location>
</feature>
<evidence type="ECO:0000256" key="1">
    <source>
        <dbReference type="ARBA" id="ARBA00004141"/>
    </source>
</evidence>